<dbReference type="AlphaFoldDB" id="A0A814BU38"/>
<dbReference type="InterPro" id="IPR036383">
    <property type="entry name" value="TSP1_rpt_sf"/>
</dbReference>
<evidence type="ECO:0000256" key="2">
    <source>
        <dbReference type="ARBA" id="ARBA00023157"/>
    </source>
</evidence>
<name>A0A814BU38_9BILA</name>
<dbReference type="SMART" id="SM00209">
    <property type="entry name" value="TSP1"/>
    <property type="match status" value="3"/>
</dbReference>
<protein>
    <submittedName>
        <fullName evidence="3">Uncharacterized protein</fullName>
    </submittedName>
</protein>
<comment type="caution">
    <text evidence="3">The sequence shown here is derived from an EMBL/GenBank/DDBJ whole genome shotgun (WGS) entry which is preliminary data.</text>
</comment>
<keyword evidence="2" id="KW-1015">Disulfide bond</keyword>
<keyword evidence="4" id="KW-1185">Reference proteome</keyword>
<dbReference type="Gene3D" id="2.20.100.10">
    <property type="entry name" value="Thrombospondin type-1 (TSP1) repeat"/>
    <property type="match status" value="3"/>
</dbReference>
<dbReference type="SUPFAM" id="SSF82895">
    <property type="entry name" value="TSP-1 type 1 repeat"/>
    <property type="match status" value="3"/>
</dbReference>
<dbReference type="FunFam" id="2.20.100.10:FF:000001">
    <property type="entry name" value="semaphorin-5A isoform X1"/>
    <property type="match status" value="1"/>
</dbReference>
<organism evidence="3 4">
    <name type="scientific">Brachionus calyciflorus</name>
    <dbReference type="NCBI Taxonomy" id="104777"/>
    <lineage>
        <taxon>Eukaryota</taxon>
        <taxon>Metazoa</taxon>
        <taxon>Spiralia</taxon>
        <taxon>Gnathifera</taxon>
        <taxon>Rotifera</taxon>
        <taxon>Eurotatoria</taxon>
        <taxon>Monogononta</taxon>
        <taxon>Pseudotrocha</taxon>
        <taxon>Ploima</taxon>
        <taxon>Brachionidae</taxon>
        <taxon>Brachionus</taxon>
    </lineage>
</organism>
<evidence type="ECO:0000256" key="1">
    <source>
        <dbReference type="ARBA" id="ARBA00022737"/>
    </source>
</evidence>
<keyword evidence="1" id="KW-0677">Repeat</keyword>
<sequence length="467" mass="52937">MKILIFEFILLLSLFGFGFSFIVTELDSNLILAQFKLEPISGEKIINLESKIVFDSSSKDLVVRLKSFFEEQCAIECLKNLLCVKYYFEESQQSCAIYLRPNFKRQMAAANNQKIKENIRCNLQKCARGLYCSTSGVNNLEGNCLCDSVLNSGENCSTSASYDLSEWSRWSECSAQCGDGFSTRTKICAKNLMKISDELNWLCDKTLVLSNKYQVEKCRNKNCIIYSEWSSWSACSKICGGFRSRKRSCEINDKKSKFCDEKYLNEKQYCSFLDDCLTTISKLSNTDVNPGNITKRGILKLYNPTTSKEIRLFTQTDKLEEIDKIGKVACLEFGFTKSIQTTPIQVEDLRSTYKRDNDYLKFINEMNINGIKCDGNETSIKECSYNPDAKLETNLFELEVECLFNGYYSVWSAWPPCSVTCGAGARSRSRVCNDPPPSISETGRENGAECAGLPTHLENCVMPRCKS</sequence>
<dbReference type="PROSITE" id="PS50092">
    <property type="entry name" value="TSP1"/>
    <property type="match status" value="3"/>
</dbReference>
<dbReference type="Pfam" id="PF00090">
    <property type="entry name" value="TSP_1"/>
    <property type="match status" value="3"/>
</dbReference>
<dbReference type="InterPro" id="IPR000884">
    <property type="entry name" value="TSP1_rpt"/>
</dbReference>
<evidence type="ECO:0000313" key="4">
    <source>
        <dbReference type="Proteomes" id="UP000663879"/>
    </source>
</evidence>
<dbReference type="OrthoDB" id="446173at2759"/>
<accession>A0A814BU38</accession>
<dbReference type="EMBL" id="CAJNOC010002445">
    <property type="protein sequence ID" value="CAF0933519.1"/>
    <property type="molecule type" value="Genomic_DNA"/>
</dbReference>
<dbReference type="Proteomes" id="UP000663879">
    <property type="component" value="Unassembled WGS sequence"/>
</dbReference>
<reference evidence="3" key="1">
    <citation type="submission" date="2021-02" db="EMBL/GenBank/DDBJ databases">
        <authorList>
            <person name="Nowell W R."/>
        </authorList>
    </citation>
    <scope>NUCLEOTIDE SEQUENCE</scope>
    <source>
        <strain evidence="3">Ploen Becks lab</strain>
    </source>
</reference>
<evidence type="ECO:0000313" key="3">
    <source>
        <dbReference type="EMBL" id="CAF0933519.1"/>
    </source>
</evidence>
<dbReference type="PANTHER" id="PTHR22906">
    <property type="entry name" value="PROPERDIN"/>
    <property type="match status" value="1"/>
</dbReference>
<dbReference type="InterPro" id="IPR052065">
    <property type="entry name" value="Compl_asym_regulator"/>
</dbReference>
<proteinExistence type="predicted"/>
<gene>
    <name evidence="3" type="ORF">OXX778_LOCUS13038</name>
</gene>